<dbReference type="InterPro" id="IPR000850">
    <property type="entry name" value="Adenylat/UMP-CMP_kin"/>
</dbReference>
<keyword evidence="6 9" id="KW-0665">Pyrimidine biosynthesis</keyword>
<protein>
    <recommendedName>
        <fullName evidence="9">Uridylate kinase</fullName>
        <shortName evidence="9">UK</shortName>
        <ecNumber evidence="9">2.7.4.14</ecNumber>
    </recommendedName>
    <alternativeName>
        <fullName evidence="9">ATP:UMP phosphotransferase</fullName>
    </alternativeName>
    <alternativeName>
        <fullName evidence="9">Deoxycytidylate kinase</fullName>
        <shortName evidence="9">CK</shortName>
        <shortName evidence="9">dCMP kinase</shortName>
    </alternativeName>
    <alternativeName>
        <fullName evidence="9">Uridine monophosphate kinase</fullName>
        <shortName evidence="9">UMP kinase</shortName>
        <shortName evidence="9">UMPK</shortName>
    </alternativeName>
</protein>
<evidence type="ECO:0000256" key="8">
    <source>
        <dbReference type="ARBA" id="ARBA00048116"/>
    </source>
</evidence>
<comment type="subcellular location">
    <subcellularLocation>
        <location evidence="9">Cytoplasm</location>
    </subcellularLocation>
    <subcellularLocation>
        <location evidence="9">Nucleus</location>
    </subcellularLocation>
    <text evidence="9">Predominantly cytoplasmic.</text>
</comment>
<dbReference type="GO" id="GO:0005524">
    <property type="term" value="F:ATP binding"/>
    <property type="evidence" value="ECO:0007669"/>
    <property type="project" value="UniProtKB-KW"/>
</dbReference>
<feature type="region of interest" description="NMPbind" evidence="9">
    <location>
        <begin position="127"/>
        <end position="157"/>
    </location>
</feature>
<keyword evidence="4 9" id="KW-0418">Kinase</keyword>
<feature type="binding site" evidence="9">
    <location>
        <begin position="107"/>
        <end position="112"/>
    </location>
    <ligand>
        <name>ATP</name>
        <dbReference type="ChEBI" id="CHEBI:30616"/>
    </ligand>
</feature>
<dbReference type="AlphaFoldDB" id="A0A0L0SFN3"/>
<dbReference type="InterPro" id="IPR033690">
    <property type="entry name" value="Adenylat_kinase_CS"/>
</dbReference>
<dbReference type="OMA" id="MIEEHMR"/>
<feature type="binding site" evidence="9">
    <location>
        <position position="265"/>
    </location>
    <ligand>
        <name>ATP</name>
        <dbReference type="ChEBI" id="CHEBI:30616"/>
    </ligand>
</feature>
<evidence type="ECO:0000256" key="9">
    <source>
        <dbReference type="HAMAP-Rule" id="MF_03172"/>
    </source>
</evidence>
<feature type="region of interest" description="Disordered" evidence="10">
    <location>
        <begin position="17"/>
        <end position="44"/>
    </location>
</feature>
<organism evidence="11 12">
    <name type="scientific">Allomyces macrogynus (strain ATCC 38327)</name>
    <name type="common">Allomyces javanicus var. macrogynus</name>
    <dbReference type="NCBI Taxonomy" id="578462"/>
    <lineage>
        <taxon>Eukaryota</taxon>
        <taxon>Fungi</taxon>
        <taxon>Fungi incertae sedis</taxon>
        <taxon>Blastocladiomycota</taxon>
        <taxon>Blastocladiomycetes</taxon>
        <taxon>Blastocladiales</taxon>
        <taxon>Blastocladiaceae</taxon>
        <taxon>Allomyces</taxon>
    </lineage>
</organism>
<evidence type="ECO:0000313" key="12">
    <source>
        <dbReference type="Proteomes" id="UP000054350"/>
    </source>
</evidence>
<dbReference type="GO" id="GO:0006221">
    <property type="term" value="P:pyrimidine nucleotide biosynthetic process"/>
    <property type="evidence" value="ECO:0007669"/>
    <property type="project" value="UniProtKB-UniRule"/>
</dbReference>
<dbReference type="PROSITE" id="PS00113">
    <property type="entry name" value="ADENYLATE_KINASE"/>
    <property type="match status" value="1"/>
</dbReference>
<comment type="similarity">
    <text evidence="9">Belongs to the adenylate kinase family. UMP-CMP kinase subfamily.</text>
</comment>
<comment type="domain">
    <text evidence="9">Consists of three domains, a large central CORE domain and two small peripheral domains, NMPbind and LID, which undergo movements during catalysis. The LID domain closes over the site of phosphoryl transfer upon ATP binding. Assembling and dissambling the active center during each catalytic cycle provides an effective means to prevent ATP hydrolysis.</text>
</comment>
<dbReference type="GO" id="GO:0005737">
    <property type="term" value="C:cytoplasm"/>
    <property type="evidence" value="ECO:0007669"/>
    <property type="project" value="UniProtKB-SubCell"/>
</dbReference>
<dbReference type="GO" id="GO:0033862">
    <property type="term" value="F:UMP kinase activity"/>
    <property type="evidence" value="ECO:0007669"/>
    <property type="project" value="RHEA"/>
</dbReference>
<dbReference type="HAMAP" id="MF_03172">
    <property type="entry name" value="Adenylate_kinase_UMP_CMP_kin"/>
    <property type="match status" value="1"/>
</dbReference>
<feature type="binding site" evidence="9">
    <location>
        <position position="133"/>
    </location>
    <ligand>
        <name>a ribonucleoside 5'-phosphate</name>
        <dbReference type="ChEBI" id="CHEBI:58043"/>
    </ligand>
</feature>
<dbReference type="CDD" id="cd01428">
    <property type="entry name" value="ADK"/>
    <property type="match status" value="1"/>
</dbReference>
<dbReference type="GO" id="GO:0005634">
    <property type="term" value="C:nucleus"/>
    <property type="evidence" value="ECO:0007669"/>
    <property type="project" value="UniProtKB-SubCell"/>
</dbReference>
<evidence type="ECO:0000256" key="5">
    <source>
        <dbReference type="ARBA" id="ARBA00022840"/>
    </source>
</evidence>
<feature type="binding site" evidence="9">
    <location>
        <begin position="182"/>
        <end position="185"/>
    </location>
    <ligand>
        <name>a ribonucleoside 5'-phosphate</name>
        <dbReference type="ChEBI" id="CHEBI:58043"/>
    </ligand>
</feature>
<name>A0A0L0SFN3_ALLM3</name>
<dbReference type="eggNOG" id="KOG3079">
    <property type="taxonomic scope" value="Eukaryota"/>
</dbReference>
<dbReference type="PANTHER" id="PTHR23359">
    <property type="entry name" value="NUCLEOTIDE KINASE"/>
    <property type="match status" value="1"/>
</dbReference>
<keyword evidence="12" id="KW-1185">Reference proteome</keyword>
<evidence type="ECO:0000313" key="11">
    <source>
        <dbReference type="EMBL" id="KNE61328.1"/>
    </source>
</evidence>
<dbReference type="GO" id="GO:0006207">
    <property type="term" value="P:'de novo' pyrimidine nucleobase biosynthetic process"/>
    <property type="evidence" value="ECO:0007669"/>
    <property type="project" value="InterPro"/>
</dbReference>
<dbReference type="OrthoDB" id="442176at2759"/>
<feature type="binding site" evidence="9">
    <location>
        <begin position="155"/>
        <end position="157"/>
    </location>
    <ligand>
        <name>a ribonucleoside 5'-phosphate</name>
        <dbReference type="ChEBI" id="CHEBI:58043"/>
    </ligand>
</feature>
<proteinExistence type="inferred from homology"/>
<feature type="region of interest" description="LID" evidence="9">
    <location>
        <begin position="219"/>
        <end position="229"/>
    </location>
</feature>
<keyword evidence="2 9" id="KW-0808">Transferase</keyword>
<sequence>MFRSSASRSLTSLRAAAARCPRSAATPSARRAASSSSSGSASGSSSAVWIGAAAIGAAGLGYWVLNKDSAAKPTAPEPVKTIAIKGLPANSPFKAKPTVIFVLGGPGAGKGTQCARLVRDYDFVHLSAGDLLRAERQRPGSAVGELINTYIKEGQIVPMEITIKLLETAMLDSGKSRFLIDGFPRKMDQADAFEETVAAADFVLYFSCPEEEMLRRLLKRGESSGRVDDNLESIKKRFATFRDTSYPVIEKYRADGKVHEVSCLQSIDGVYMQVRKVFDDMFAEEAKA</sequence>
<feature type="binding site" evidence="9">
    <location>
        <position position="226"/>
    </location>
    <ligand>
        <name>a ribonucleoside 5'-phosphate</name>
        <dbReference type="ChEBI" id="CHEBI:58043"/>
    </ligand>
</feature>
<keyword evidence="3 9" id="KW-0547">Nucleotide-binding</keyword>
<dbReference type="Pfam" id="PF00406">
    <property type="entry name" value="ADK"/>
    <property type="match status" value="1"/>
</dbReference>
<keyword evidence="1 9" id="KW-0963">Cytoplasm</keyword>
<evidence type="ECO:0000256" key="6">
    <source>
        <dbReference type="ARBA" id="ARBA00022975"/>
    </source>
</evidence>
<comment type="function">
    <text evidence="9">Catalyzes the phosphorylation of pyrimidine nucleoside monophosphates at the expense of ATP. Plays an important role in de novo pyrimidine nucleotide biosynthesis. Has preference for UMP and dUMP as phosphate acceptors, but can also use CMP, dCMP and AMP.</text>
</comment>
<feature type="binding site" evidence="9">
    <location>
        <position position="220"/>
    </location>
    <ligand>
        <name>ATP</name>
        <dbReference type="ChEBI" id="CHEBI:30616"/>
    </ligand>
</feature>
<accession>A0A0L0SFN3</accession>
<evidence type="ECO:0000256" key="7">
    <source>
        <dbReference type="ARBA" id="ARBA00023242"/>
    </source>
</evidence>
<comment type="catalytic activity">
    <reaction evidence="8 9">
        <text>UMP + ATP = UDP + ADP</text>
        <dbReference type="Rhea" id="RHEA:24400"/>
        <dbReference type="ChEBI" id="CHEBI:30616"/>
        <dbReference type="ChEBI" id="CHEBI:57865"/>
        <dbReference type="ChEBI" id="CHEBI:58223"/>
        <dbReference type="ChEBI" id="CHEBI:456216"/>
        <dbReference type="EC" id="2.7.4.14"/>
    </reaction>
</comment>
<reference evidence="11 12" key="1">
    <citation type="submission" date="2009-11" db="EMBL/GenBank/DDBJ databases">
        <title>Annotation of Allomyces macrogynus ATCC 38327.</title>
        <authorList>
            <consortium name="The Broad Institute Genome Sequencing Platform"/>
            <person name="Russ C."/>
            <person name="Cuomo C."/>
            <person name="Burger G."/>
            <person name="Gray M.W."/>
            <person name="Holland P.W.H."/>
            <person name="King N."/>
            <person name="Lang F.B.F."/>
            <person name="Roger A.J."/>
            <person name="Ruiz-Trillo I."/>
            <person name="Young S.K."/>
            <person name="Zeng Q."/>
            <person name="Gargeya S."/>
            <person name="Fitzgerald M."/>
            <person name="Haas B."/>
            <person name="Abouelleil A."/>
            <person name="Alvarado L."/>
            <person name="Arachchi H.M."/>
            <person name="Berlin A."/>
            <person name="Chapman S.B."/>
            <person name="Gearin G."/>
            <person name="Goldberg J."/>
            <person name="Griggs A."/>
            <person name="Gujja S."/>
            <person name="Hansen M."/>
            <person name="Heiman D."/>
            <person name="Howarth C."/>
            <person name="Larimer J."/>
            <person name="Lui A."/>
            <person name="MacDonald P.J.P."/>
            <person name="McCowen C."/>
            <person name="Montmayeur A."/>
            <person name="Murphy C."/>
            <person name="Neiman D."/>
            <person name="Pearson M."/>
            <person name="Priest M."/>
            <person name="Roberts A."/>
            <person name="Saif S."/>
            <person name="Shea T."/>
            <person name="Sisk P."/>
            <person name="Stolte C."/>
            <person name="Sykes S."/>
            <person name="Wortman J."/>
            <person name="Nusbaum C."/>
            <person name="Birren B."/>
        </authorList>
    </citation>
    <scope>NUCLEOTIDE SEQUENCE [LARGE SCALE GENOMIC DNA]</scope>
    <source>
        <strain evidence="11 12">ATCC 38327</strain>
    </source>
</reference>
<feature type="binding site" evidence="9">
    <location>
        <position position="189"/>
    </location>
    <ligand>
        <name>a ribonucleoside 5'-phosphate</name>
        <dbReference type="ChEBI" id="CHEBI:58043"/>
    </ligand>
</feature>
<keyword evidence="5 9" id="KW-0067">ATP-binding</keyword>
<dbReference type="Gene3D" id="3.40.50.300">
    <property type="entry name" value="P-loop containing nucleotide triphosphate hydrolases"/>
    <property type="match status" value="1"/>
</dbReference>
<evidence type="ECO:0000256" key="4">
    <source>
        <dbReference type="ARBA" id="ARBA00022777"/>
    </source>
</evidence>
<dbReference type="NCBIfam" id="TIGR01359">
    <property type="entry name" value="UMP_CMP_kin_fam"/>
    <property type="match status" value="1"/>
</dbReference>
<dbReference type="Proteomes" id="UP000054350">
    <property type="component" value="Unassembled WGS sequence"/>
</dbReference>
<evidence type="ECO:0000256" key="2">
    <source>
        <dbReference type="ARBA" id="ARBA00022679"/>
    </source>
</evidence>
<evidence type="ECO:0000256" key="1">
    <source>
        <dbReference type="ARBA" id="ARBA00022490"/>
    </source>
</evidence>
<gene>
    <name evidence="11" type="ORF">AMAG_07066</name>
</gene>
<dbReference type="InterPro" id="IPR027417">
    <property type="entry name" value="P-loop_NTPase"/>
</dbReference>
<dbReference type="HAMAP" id="MF_00235">
    <property type="entry name" value="Adenylate_kinase_Adk"/>
    <property type="match status" value="1"/>
</dbReference>
<dbReference type="PRINTS" id="PR00094">
    <property type="entry name" value="ADENYLTKNASE"/>
</dbReference>
<dbReference type="EMBL" id="GG745337">
    <property type="protein sequence ID" value="KNE61328.1"/>
    <property type="molecule type" value="Genomic_DNA"/>
</dbReference>
<evidence type="ECO:0000256" key="3">
    <source>
        <dbReference type="ARBA" id="ARBA00022741"/>
    </source>
</evidence>
<evidence type="ECO:0000256" key="10">
    <source>
        <dbReference type="SAM" id="MobiDB-lite"/>
    </source>
</evidence>
<comment type="cofactor">
    <cofactor evidence="9">
        <name>Mg(2+)</name>
        <dbReference type="ChEBI" id="CHEBI:18420"/>
    </cofactor>
    <text evidence="9">Binds 1 Mg(2+) ion per monomer.</text>
</comment>
<feature type="binding site" evidence="9">
    <location>
        <position position="237"/>
    </location>
    <ligand>
        <name>a ribonucleoside 5'-phosphate</name>
        <dbReference type="ChEBI" id="CHEBI:58043"/>
    </ligand>
</feature>
<dbReference type="InterPro" id="IPR006266">
    <property type="entry name" value="UMP_CMP_kinase"/>
</dbReference>
<reference evidence="12" key="2">
    <citation type="submission" date="2009-11" db="EMBL/GenBank/DDBJ databases">
        <title>The Genome Sequence of Allomyces macrogynus strain ATCC 38327.</title>
        <authorList>
            <consortium name="The Broad Institute Genome Sequencing Platform"/>
            <person name="Russ C."/>
            <person name="Cuomo C."/>
            <person name="Shea T."/>
            <person name="Young S.K."/>
            <person name="Zeng Q."/>
            <person name="Koehrsen M."/>
            <person name="Haas B."/>
            <person name="Borodovsky M."/>
            <person name="Guigo R."/>
            <person name="Alvarado L."/>
            <person name="Berlin A."/>
            <person name="Borenstein D."/>
            <person name="Chen Z."/>
            <person name="Engels R."/>
            <person name="Freedman E."/>
            <person name="Gellesch M."/>
            <person name="Goldberg J."/>
            <person name="Griggs A."/>
            <person name="Gujja S."/>
            <person name="Heiman D."/>
            <person name="Hepburn T."/>
            <person name="Howarth C."/>
            <person name="Jen D."/>
            <person name="Larson L."/>
            <person name="Lewis B."/>
            <person name="Mehta T."/>
            <person name="Park D."/>
            <person name="Pearson M."/>
            <person name="Roberts A."/>
            <person name="Saif S."/>
            <person name="Shenoy N."/>
            <person name="Sisk P."/>
            <person name="Stolte C."/>
            <person name="Sykes S."/>
            <person name="Walk T."/>
            <person name="White J."/>
            <person name="Yandava C."/>
            <person name="Burger G."/>
            <person name="Gray M.W."/>
            <person name="Holland P.W.H."/>
            <person name="King N."/>
            <person name="Lang F.B.F."/>
            <person name="Roger A.J."/>
            <person name="Ruiz-Trillo I."/>
            <person name="Lander E."/>
            <person name="Nusbaum C."/>
        </authorList>
    </citation>
    <scope>NUCLEOTIDE SEQUENCE [LARGE SCALE GENOMIC DNA]</scope>
    <source>
        <strain evidence="12">ATCC 38327</strain>
    </source>
</reference>
<dbReference type="STRING" id="578462.A0A0L0SFN3"/>
<dbReference type="FunFam" id="3.40.50.300:FF:000315">
    <property type="entry name" value="Adenylate kinase 1"/>
    <property type="match status" value="1"/>
</dbReference>
<dbReference type="SUPFAM" id="SSF52540">
    <property type="entry name" value="P-loop containing nucleoside triphosphate hydrolases"/>
    <property type="match status" value="1"/>
</dbReference>
<dbReference type="EC" id="2.7.4.14" evidence="9"/>
<dbReference type="VEuPathDB" id="FungiDB:AMAG_07066"/>
<keyword evidence="7 9" id="KW-0539">Nucleus</keyword>
<comment type="subunit">
    <text evidence="9">Monomer.</text>
</comment>